<dbReference type="Pfam" id="PF07648">
    <property type="entry name" value="Kazal_2"/>
    <property type="match status" value="2"/>
</dbReference>
<dbReference type="EnsemblMetazoa" id="MESCA009245-RA">
    <property type="protein sequence ID" value="MESCA009245-PA"/>
    <property type="gene ID" value="MESCA009245"/>
</dbReference>
<dbReference type="SMART" id="SM00280">
    <property type="entry name" value="KAZAL"/>
    <property type="match status" value="2"/>
</dbReference>
<dbReference type="HOGENOM" id="CLU_1742628_0_0_1"/>
<dbReference type="PROSITE" id="PS51465">
    <property type="entry name" value="KAZAL_2"/>
    <property type="match status" value="2"/>
</dbReference>
<evidence type="ECO:0000313" key="4">
    <source>
        <dbReference type="Proteomes" id="UP000015102"/>
    </source>
</evidence>
<name>T1GZE6_MEGSC</name>
<protein>
    <recommendedName>
        <fullName evidence="2">Kazal-like domain-containing protein</fullName>
    </recommendedName>
</protein>
<feature type="domain" description="Kazal-like" evidence="2">
    <location>
        <begin position="21"/>
        <end position="79"/>
    </location>
</feature>
<evidence type="ECO:0000259" key="2">
    <source>
        <dbReference type="PROSITE" id="PS51465"/>
    </source>
</evidence>
<feature type="domain" description="Kazal-like" evidence="2">
    <location>
        <begin position="86"/>
        <end position="144"/>
    </location>
</feature>
<dbReference type="AlphaFoldDB" id="T1GZE6"/>
<keyword evidence="4" id="KW-1185">Reference proteome</keyword>
<dbReference type="EMBL" id="CAQQ02374053">
    <property type="status" value="NOT_ANNOTATED_CDS"/>
    <property type="molecule type" value="Genomic_DNA"/>
</dbReference>
<dbReference type="InterPro" id="IPR036058">
    <property type="entry name" value="Kazal_dom_sf"/>
</dbReference>
<accession>T1GZE6</accession>
<evidence type="ECO:0000256" key="1">
    <source>
        <dbReference type="SAM" id="SignalP"/>
    </source>
</evidence>
<evidence type="ECO:0000313" key="3">
    <source>
        <dbReference type="EnsemblMetazoa" id="MESCA009245-PA"/>
    </source>
</evidence>
<reference evidence="3" key="2">
    <citation type="submission" date="2015-06" db="UniProtKB">
        <authorList>
            <consortium name="EnsemblMetazoa"/>
        </authorList>
    </citation>
    <scope>IDENTIFICATION</scope>
</reference>
<proteinExistence type="predicted"/>
<reference evidence="4" key="1">
    <citation type="submission" date="2013-02" db="EMBL/GenBank/DDBJ databases">
        <authorList>
            <person name="Hughes D."/>
        </authorList>
    </citation>
    <scope>NUCLEOTIDE SEQUENCE</scope>
    <source>
        <strain>Durham</strain>
        <strain evidence="4">NC isolate 2 -- Noor lab</strain>
    </source>
</reference>
<dbReference type="CDD" id="cd00104">
    <property type="entry name" value="KAZAL_FS"/>
    <property type="match status" value="1"/>
</dbReference>
<dbReference type="InterPro" id="IPR002350">
    <property type="entry name" value="Kazal_dom"/>
</dbReference>
<sequence length="150" mass="16908">MKIVFFLSLALNISVLLAKADPLSEDCPQICPALWAPVCAFNGKCSKTFSNFCVLIADSCAKTNGEKKFEFKHDGECDISKENLCKEKEECNGICTKDLRPICGYNGKCYKTFSNPCIMNFMNCENRQKNLPEFRKISNGNCSPRLQECY</sequence>
<feature type="chain" id="PRO_5004588625" description="Kazal-like domain-containing protein" evidence="1">
    <location>
        <begin position="21"/>
        <end position="150"/>
    </location>
</feature>
<dbReference type="Proteomes" id="UP000015102">
    <property type="component" value="Unassembled WGS sequence"/>
</dbReference>
<organism evidence="3 4">
    <name type="scientific">Megaselia scalaris</name>
    <name type="common">Humpbacked fly</name>
    <name type="synonym">Phora scalaris</name>
    <dbReference type="NCBI Taxonomy" id="36166"/>
    <lineage>
        <taxon>Eukaryota</taxon>
        <taxon>Metazoa</taxon>
        <taxon>Ecdysozoa</taxon>
        <taxon>Arthropoda</taxon>
        <taxon>Hexapoda</taxon>
        <taxon>Insecta</taxon>
        <taxon>Pterygota</taxon>
        <taxon>Neoptera</taxon>
        <taxon>Endopterygota</taxon>
        <taxon>Diptera</taxon>
        <taxon>Brachycera</taxon>
        <taxon>Muscomorpha</taxon>
        <taxon>Platypezoidea</taxon>
        <taxon>Phoridae</taxon>
        <taxon>Megaseliini</taxon>
        <taxon>Megaselia</taxon>
    </lineage>
</organism>
<dbReference type="SUPFAM" id="SSF100895">
    <property type="entry name" value="Kazal-type serine protease inhibitors"/>
    <property type="match status" value="2"/>
</dbReference>
<dbReference type="Gene3D" id="3.30.60.30">
    <property type="match status" value="2"/>
</dbReference>
<feature type="signal peptide" evidence="1">
    <location>
        <begin position="1"/>
        <end position="20"/>
    </location>
</feature>
<keyword evidence="1" id="KW-0732">Signal</keyword>